<sequence length="51" mass="5408">AIPFGLKGEAYPDVKTALAFAQKDAETDDFIFVGGSSFIVADLLSTCLPKE</sequence>
<reference evidence="1" key="2">
    <citation type="submission" date="2021-09" db="EMBL/GenBank/DDBJ databases">
        <authorList>
            <person name="Gilroy R."/>
        </authorList>
    </citation>
    <scope>NUCLEOTIDE SEQUENCE</scope>
    <source>
        <strain evidence="1">CHK165-8395</strain>
    </source>
</reference>
<reference evidence="1" key="1">
    <citation type="journal article" date="2021" name="PeerJ">
        <title>Extensive microbial diversity within the chicken gut microbiome revealed by metagenomics and culture.</title>
        <authorList>
            <person name="Gilroy R."/>
            <person name="Ravi A."/>
            <person name="Getino M."/>
            <person name="Pursley I."/>
            <person name="Horton D.L."/>
            <person name="Alikhan N.F."/>
            <person name="Baker D."/>
            <person name="Gharbi K."/>
            <person name="Hall N."/>
            <person name="Watson M."/>
            <person name="Adriaenssens E.M."/>
            <person name="Foster-Nyarko E."/>
            <person name="Jarju S."/>
            <person name="Secka A."/>
            <person name="Antonio M."/>
            <person name="Oren A."/>
            <person name="Chaudhuri R.R."/>
            <person name="La Ragione R."/>
            <person name="Hildebrand F."/>
            <person name="Pallen M.J."/>
        </authorList>
    </citation>
    <scope>NUCLEOTIDE SEQUENCE</scope>
    <source>
        <strain evidence="1">CHK165-8395</strain>
    </source>
</reference>
<evidence type="ECO:0000313" key="1">
    <source>
        <dbReference type="EMBL" id="HJF07190.1"/>
    </source>
</evidence>
<gene>
    <name evidence="1" type="ORF">K8U81_03220</name>
</gene>
<dbReference type="AlphaFoldDB" id="A0A921FEF4"/>
<feature type="non-terminal residue" evidence="1">
    <location>
        <position position="1"/>
    </location>
</feature>
<comment type="caution">
    <text evidence="1">The sequence shown here is derived from an EMBL/GenBank/DDBJ whole genome shotgun (WGS) entry which is preliminary data.</text>
</comment>
<accession>A0A921FEF4</accession>
<protein>
    <submittedName>
        <fullName evidence="1">Bifunctional folylpolyglutamate synthase/dihydrofolate synthase</fullName>
    </submittedName>
</protein>
<proteinExistence type="predicted"/>
<dbReference type="EMBL" id="DYXD01000066">
    <property type="protein sequence ID" value="HJF07190.1"/>
    <property type="molecule type" value="Genomic_DNA"/>
</dbReference>
<dbReference type="Proteomes" id="UP000718012">
    <property type="component" value="Unassembled WGS sequence"/>
</dbReference>
<organism evidence="1 2">
    <name type="scientific">Phocaeicola coprocola</name>
    <dbReference type="NCBI Taxonomy" id="310298"/>
    <lineage>
        <taxon>Bacteria</taxon>
        <taxon>Pseudomonadati</taxon>
        <taxon>Bacteroidota</taxon>
        <taxon>Bacteroidia</taxon>
        <taxon>Bacteroidales</taxon>
        <taxon>Bacteroidaceae</taxon>
        <taxon>Phocaeicola</taxon>
    </lineage>
</organism>
<evidence type="ECO:0000313" key="2">
    <source>
        <dbReference type="Proteomes" id="UP000718012"/>
    </source>
</evidence>
<name>A0A921FEF4_9BACT</name>